<dbReference type="Pfam" id="PF12146">
    <property type="entry name" value="Hydrolase_4"/>
    <property type="match status" value="1"/>
</dbReference>
<dbReference type="RefSeq" id="WP_207500810.1">
    <property type="nucleotide sequence ID" value="NZ_FNIR01000019.1"/>
</dbReference>
<dbReference type="Gene3D" id="3.40.50.1820">
    <property type="entry name" value="alpha/beta hydrolase"/>
    <property type="match status" value="1"/>
</dbReference>
<reference evidence="3" key="1">
    <citation type="submission" date="2016-10" db="EMBL/GenBank/DDBJ databases">
        <authorList>
            <person name="Varghese N."/>
            <person name="Submissions S."/>
        </authorList>
    </citation>
    <scope>NUCLEOTIDE SEQUENCE [LARGE SCALE GENOMIC DNA]</scope>
    <source>
        <strain evidence="3">DSM 45843</strain>
    </source>
</reference>
<gene>
    <name evidence="2" type="ORF">SAMN05660199_04439</name>
</gene>
<proteinExistence type="predicted"/>
<dbReference type="PANTHER" id="PTHR12277">
    <property type="entry name" value="ALPHA/BETA HYDROLASE DOMAIN-CONTAINING PROTEIN"/>
    <property type="match status" value="1"/>
</dbReference>
<organism evidence="2 3">
    <name type="scientific">Klenkia soli</name>
    <dbReference type="NCBI Taxonomy" id="1052260"/>
    <lineage>
        <taxon>Bacteria</taxon>
        <taxon>Bacillati</taxon>
        <taxon>Actinomycetota</taxon>
        <taxon>Actinomycetes</taxon>
        <taxon>Geodermatophilales</taxon>
        <taxon>Geodermatophilaceae</taxon>
        <taxon>Klenkia</taxon>
    </lineage>
</organism>
<dbReference type="InterPro" id="IPR022742">
    <property type="entry name" value="Hydrolase_4"/>
</dbReference>
<sequence length="276" mass="29222">MTVRTSDGVRLHGIVVPADPPRPPTPGERRLTFVVAHGFTNSTARVPFLRLAGYLRRFGEVRGLDFRGHGRSGGASGVGGDPELLDVDAAVRAAREDGATTVVTVGLSMGGGAALRQAAIGEHRPDAVVSVSAVSRWFVRDTLPMRRVHWLLETTAGRRLGSRVMGVRLAPPWPANPPAPVQLVSRIAPTPLLLVHGDRDTYFPLEHFRTLAQAAGPAAAVWVVPGMGHAENGMTGPLAERIGRWARDTVGRDPVWDDARVTSAGTSAGTAAGEGR</sequence>
<dbReference type="EMBL" id="FNIR01000019">
    <property type="protein sequence ID" value="SDP63525.1"/>
    <property type="molecule type" value="Genomic_DNA"/>
</dbReference>
<accession>A0A1H0UBZ0</accession>
<dbReference type="STRING" id="1052260.SAMN05660199_04439"/>
<evidence type="ECO:0000313" key="3">
    <source>
        <dbReference type="Proteomes" id="UP000199088"/>
    </source>
</evidence>
<dbReference type="Proteomes" id="UP000199088">
    <property type="component" value="Unassembled WGS sequence"/>
</dbReference>
<keyword evidence="2" id="KW-0378">Hydrolase</keyword>
<dbReference type="SUPFAM" id="SSF53474">
    <property type="entry name" value="alpha/beta-Hydrolases"/>
    <property type="match status" value="1"/>
</dbReference>
<dbReference type="PANTHER" id="PTHR12277:SF81">
    <property type="entry name" value="PROTEIN ABHD13"/>
    <property type="match status" value="1"/>
</dbReference>
<feature type="domain" description="Serine aminopeptidase S33" evidence="1">
    <location>
        <begin position="29"/>
        <end position="155"/>
    </location>
</feature>
<evidence type="ECO:0000259" key="1">
    <source>
        <dbReference type="Pfam" id="PF12146"/>
    </source>
</evidence>
<evidence type="ECO:0000313" key="2">
    <source>
        <dbReference type="EMBL" id="SDP63525.1"/>
    </source>
</evidence>
<name>A0A1H0UBZ0_9ACTN</name>
<dbReference type="AlphaFoldDB" id="A0A1H0UBZ0"/>
<dbReference type="GO" id="GO:0016787">
    <property type="term" value="F:hydrolase activity"/>
    <property type="evidence" value="ECO:0007669"/>
    <property type="project" value="UniProtKB-KW"/>
</dbReference>
<protein>
    <submittedName>
        <fullName evidence="2">Alpha/beta hydrolase family protein</fullName>
    </submittedName>
</protein>
<dbReference type="InterPro" id="IPR029058">
    <property type="entry name" value="AB_hydrolase_fold"/>
</dbReference>
<keyword evidence="3" id="KW-1185">Reference proteome</keyword>